<dbReference type="CDD" id="cd03457">
    <property type="entry name" value="intradiol_dioxygenase_like"/>
    <property type="match status" value="1"/>
</dbReference>
<feature type="domain" description="Intradiol ring-cleavage dioxygenases" evidence="2">
    <location>
        <begin position="129"/>
        <end position="200"/>
    </location>
</feature>
<gene>
    <name evidence="3" type="ORF">F8566_47420</name>
</gene>
<feature type="compositionally biased region" description="Low complexity" evidence="1">
    <location>
        <begin position="67"/>
        <end position="80"/>
    </location>
</feature>
<keyword evidence="3" id="KW-0560">Oxidoreductase</keyword>
<keyword evidence="4" id="KW-1185">Reference proteome</keyword>
<reference evidence="3 4" key="1">
    <citation type="submission" date="2019-09" db="EMBL/GenBank/DDBJ databases">
        <title>Actinomadura physcomitrii sp. nov., a novel actinomycete isolated from moss [Physcomitrium sphaericum (Ludw) Fuernr].</title>
        <authorList>
            <person name="Zhuang X."/>
            <person name="Liu C."/>
        </authorList>
    </citation>
    <scope>NUCLEOTIDE SEQUENCE [LARGE SCALE GENOMIC DNA]</scope>
    <source>
        <strain evidence="3 4">HMC1</strain>
    </source>
</reference>
<evidence type="ECO:0000313" key="3">
    <source>
        <dbReference type="EMBL" id="KAB2339649.1"/>
    </source>
</evidence>
<feature type="region of interest" description="Disordered" evidence="1">
    <location>
        <begin position="59"/>
        <end position="107"/>
    </location>
</feature>
<dbReference type="OrthoDB" id="9800887at2"/>
<proteinExistence type="predicted"/>
<evidence type="ECO:0000256" key="1">
    <source>
        <dbReference type="SAM" id="MobiDB-lite"/>
    </source>
</evidence>
<accession>A0A6H9YEB0</accession>
<dbReference type="GO" id="GO:0008199">
    <property type="term" value="F:ferric iron binding"/>
    <property type="evidence" value="ECO:0007669"/>
    <property type="project" value="InterPro"/>
</dbReference>
<dbReference type="EMBL" id="WBMT01000034">
    <property type="protein sequence ID" value="KAB2339649.1"/>
    <property type="molecule type" value="Genomic_DNA"/>
</dbReference>
<dbReference type="SUPFAM" id="SSF49482">
    <property type="entry name" value="Aromatic compound dioxygenase"/>
    <property type="match status" value="1"/>
</dbReference>
<dbReference type="InterPro" id="IPR000627">
    <property type="entry name" value="Intradiol_dOase_C"/>
</dbReference>
<dbReference type="InterPro" id="IPR015889">
    <property type="entry name" value="Intradiol_dOase_core"/>
</dbReference>
<organism evidence="3 4">
    <name type="scientific">Actinomadura rudentiformis</name>
    <dbReference type="NCBI Taxonomy" id="359158"/>
    <lineage>
        <taxon>Bacteria</taxon>
        <taxon>Bacillati</taxon>
        <taxon>Actinomycetota</taxon>
        <taxon>Actinomycetes</taxon>
        <taxon>Streptosporangiales</taxon>
        <taxon>Thermomonosporaceae</taxon>
        <taxon>Actinomadura</taxon>
    </lineage>
</organism>
<dbReference type="GO" id="GO:0016702">
    <property type="term" value="F:oxidoreductase activity, acting on single donors with incorporation of molecular oxygen, incorporation of two atoms of oxygen"/>
    <property type="evidence" value="ECO:0007669"/>
    <property type="project" value="InterPro"/>
</dbReference>
<dbReference type="Proteomes" id="UP000468735">
    <property type="component" value="Unassembled WGS sequence"/>
</dbReference>
<dbReference type="Gene3D" id="2.60.130.10">
    <property type="entry name" value="Aromatic compound dioxygenase"/>
    <property type="match status" value="1"/>
</dbReference>
<keyword evidence="3" id="KW-0223">Dioxygenase</keyword>
<dbReference type="PANTHER" id="PTHR34315:SF1">
    <property type="entry name" value="INTRADIOL RING-CLEAVAGE DIOXYGENASES DOMAIN-CONTAINING PROTEIN-RELATED"/>
    <property type="match status" value="1"/>
</dbReference>
<dbReference type="PANTHER" id="PTHR34315">
    <property type="match status" value="1"/>
</dbReference>
<evidence type="ECO:0000259" key="2">
    <source>
        <dbReference type="Pfam" id="PF00775"/>
    </source>
</evidence>
<sequence length="288" mass="30212">MNERHDDLHDRGLAFDLARLRQLDRFRQPDRLRQLDRRAALGMLGGAVLIGAVGCADDGGSGGGSGSRTSATAGTTTTAATGGGEIPDETAGPFPGDGTNGPNALTESGIVRRDIRSSFGSSASRTVAQGVPLTIELTVTDNGTASKGAAVYVWHCDRDGNYSMYSEAVTKENYLRGVQAADASGVVRFVSIFPAAYSGRWPHIHFEVFSSLAEATRGSKSVKTSQLAFPEDTCKAVYATSGYSESVSTMARTSLEDDMVFGDGHDSQMATMTGNVSGGLNAKLAVRL</sequence>
<protein>
    <submittedName>
        <fullName evidence="3">Intradiol ring-cleavage dioxygenase</fullName>
    </submittedName>
</protein>
<dbReference type="RefSeq" id="WP_151570675.1">
    <property type="nucleotide sequence ID" value="NZ_WBMT01000034.1"/>
</dbReference>
<comment type="caution">
    <text evidence="3">The sequence shown here is derived from an EMBL/GenBank/DDBJ whole genome shotgun (WGS) entry which is preliminary data.</text>
</comment>
<name>A0A6H9YEB0_9ACTN</name>
<evidence type="ECO:0000313" key="4">
    <source>
        <dbReference type="Proteomes" id="UP000468735"/>
    </source>
</evidence>
<dbReference type="AlphaFoldDB" id="A0A6H9YEB0"/>
<dbReference type="Pfam" id="PF00775">
    <property type="entry name" value="Dioxygenase_C"/>
    <property type="match status" value="1"/>
</dbReference>